<dbReference type="CDD" id="cd06558">
    <property type="entry name" value="crotonase-like"/>
    <property type="match status" value="1"/>
</dbReference>
<sequence>MNDNAILSEVRGHVGLLTVNRPKVHNALSTPVLLELEQAFIKLENNPEVRVIVFTGAGDKAFVAGGDLSEMVERDGIAHYQEFAEDIHRVFRRFEVSDKPTIAAVNGYALGGGTELLLSLDIRLLADSASLALPEIGLGVFPGAGGTQRMIRQVPACVARELMFTGRRFDAEEAVRIGLANRVLPQADLLDEALAMAAKIADKSPLVLKLMKRALRDGADMPMAAALAHEQAMIGLVFDTQDAHEGIAAFLEKRNPSFTGR</sequence>
<evidence type="ECO:0000256" key="2">
    <source>
        <dbReference type="ARBA" id="ARBA00023239"/>
    </source>
</evidence>
<accession>A0A1G9E812</accession>
<dbReference type="PANTHER" id="PTHR11941">
    <property type="entry name" value="ENOYL-COA HYDRATASE-RELATED"/>
    <property type="match status" value="1"/>
</dbReference>
<gene>
    <name evidence="3" type="ORF">SAMN04487954_1257</name>
</gene>
<dbReference type="GO" id="GO:0006635">
    <property type="term" value="P:fatty acid beta-oxidation"/>
    <property type="evidence" value="ECO:0007669"/>
    <property type="project" value="TreeGrafter"/>
</dbReference>
<dbReference type="RefSeq" id="WP_089689113.1">
    <property type="nucleotide sequence ID" value="NZ_FNES01000025.1"/>
</dbReference>
<name>A0A1G9E812_9GAMM</name>
<dbReference type="STRING" id="376427.SAMN04487954_1257"/>
<dbReference type="FunFam" id="3.90.226.10:FF:000009">
    <property type="entry name" value="Carnitinyl-CoA dehydratase"/>
    <property type="match status" value="1"/>
</dbReference>
<keyword evidence="2" id="KW-0456">Lyase</keyword>
<comment type="similarity">
    <text evidence="1">Belongs to the enoyl-CoA hydratase/isomerase family.</text>
</comment>
<dbReference type="AlphaFoldDB" id="A0A1G9E812"/>
<dbReference type="Gene3D" id="1.10.12.10">
    <property type="entry name" value="Lyase 2-enoyl-coa Hydratase, Chain A, domain 2"/>
    <property type="match status" value="1"/>
</dbReference>
<dbReference type="FunFam" id="1.10.12.10:FF:000001">
    <property type="entry name" value="Probable enoyl-CoA hydratase, mitochondrial"/>
    <property type="match status" value="1"/>
</dbReference>
<dbReference type="PANTHER" id="PTHR11941:SF54">
    <property type="entry name" value="ENOYL-COA HYDRATASE, MITOCHONDRIAL"/>
    <property type="match status" value="1"/>
</dbReference>
<dbReference type="InterPro" id="IPR029045">
    <property type="entry name" value="ClpP/crotonase-like_dom_sf"/>
</dbReference>
<reference evidence="3 4" key="1">
    <citation type="submission" date="2016-10" db="EMBL/GenBank/DDBJ databases">
        <authorList>
            <person name="de Groot N.N."/>
        </authorList>
    </citation>
    <scope>NUCLEOTIDE SEQUENCE [LARGE SCALE GENOMIC DNA]</scope>
    <source>
        <strain evidence="3 4">CGMCC 1.6133</strain>
    </source>
</reference>
<evidence type="ECO:0000313" key="4">
    <source>
        <dbReference type="Proteomes" id="UP000198525"/>
    </source>
</evidence>
<dbReference type="Proteomes" id="UP000198525">
    <property type="component" value="Unassembled WGS sequence"/>
</dbReference>
<dbReference type="EMBL" id="FNES01000025">
    <property type="protein sequence ID" value="SDK72250.1"/>
    <property type="molecule type" value="Genomic_DNA"/>
</dbReference>
<dbReference type="OrthoDB" id="9775794at2"/>
<dbReference type="GO" id="GO:0016836">
    <property type="term" value="F:hydro-lyase activity"/>
    <property type="evidence" value="ECO:0007669"/>
    <property type="project" value="UniProtKB-ARBA"/>
</dbReference>
<dbReference type="InterPro" id="IPR001753">
    <property type="entry name" value="Enoyl-CoA_hydra/iso"/>
</dbReference>
<evidence type="ECO:0000256" key="1">
    <source>
        <dbReference type="ARBA" id="ARBA00005254"/>
    </source>
</evidence>
<dbReference type="InterPro" id="IPR014748">
    <property type="entry name" value="Enoyl-CoA_hydra_C"/>
</dbReference>
<organism evidence="3 4">
    <name type="scientific">Billgrantia gudaonensis</name>
    <dbReference type="NCBI Taxonomy" id="376427"/>
    <lineage>
        <taxon>Bacteria</taxon>
        <taxon>Pseudomonadati</taxon>
        <taxon>Pseudomonadota</taxon>
        <taxon>Gammaproteobacteria</taxon>
        <taxon>Oceanospirillales</taxon>
        <taxon>Halomonadaceae</taxon>
        <taxon>Billgrantia</taxon>
    </lineage>
</organism>
<dbReference type="Pfam" id="PF00378">
    <property type="entry name" value="ECH_1"/>
    <property type="match status" value="1"/>
</dbReference>
<keyword evidence="4" id="KW-1185">Reference proteome</keyword>
<protein>
    <submittedName>
        <fullName evidence="3">Short chain enoyl-CoA hydratase</fullName>
    </submittedName>
</protein>
<evidence type="ECO:0000313" key="3">
    <source>
        <dbReference type="EMBL" id="SDK72250.1"/>
    </source>
</evidence>
<proteinExistence type="inferred from homology"/>
<dbReference type="SUPFAM" id="SSF52096">
    <property type="entry name" value="ClpP/crotonase"/>
    <property type="match status" value="1"/>
</dbReference>
<dbReference type="Gene3D" id="3.90.226.10">
    <property type="entry name" value="2-enoyl-CoA Hydratase, Chain A, domain 1"/>
    <property type="match status" value="1"/>
</dbReference>